<dbReference type="EMBL" id="CM003605">
    <property type="protein sequence ID" value="KYP71101.1"/>
    <property type="molecule type" value="Genomic_DNA"/>
</dbReference>
<proteinExistence type="predicted"/>
<gene>
    <name evidence="1" type="ORF">KK1_010345</name>
</gene>
<evidence type="ECO:0000313" key="1">
    <source>
        <dbReference type="EMBL" id="KYP71101.1"/>
    </source>
</evidence>
<dbReference type="Proteomes" id="UP000075243">
    <property type="component" value="Chromosome 3"/>
</dbReference>
<accession>A0A151TVR9</accession>
<sequence length="70" mass="8636">MRFCPLIRTIWYVLLSRQQHSWFFDKVLSSWLLTNLSEHSSINNRQWNILFAVAIDVFWRCRNKFVFQDI</sequence>
<reference evidence="1 2" key="1">
    <citation type="journal article" date="2012" name="Nat. Biotechnol.">
        <title>Draft genome sequence of pigeonpea (Cajanus cajan), an orphan legume crop of resource-poor farmers.</title>
        <authorList>
            <person name="Varshney R.K."/>
            <person name="Chen W."/>
            <person name="Li Y."/>
            <person name="Bharti A.K."/>
            <person name="Saxena R.K."/>
            <person name="Schlueter J.A."/>
            <person name="Donoghue M.T."/>
            <person name="Azam S."/>
            <person name="Fan G."/>
            <person name="Whaley A.M."/>
            <person name="Farmer A.D."/>
            <person name="Sheridan J."/>
            <person name="Iwata A."/>
            <person name="Tuteja R."/>
            <person name="Penmetsa R.V."/>
            <person name="Wu W."/>
            <person name="Upadhyaya H.D."/>
            <person name="Yang S.P."/>
            <person name="Shah T."/>
            <person name="Saxena K.B."/>
            <person name="Michael T."/>
            <person name="McCombie W.R."/>
            <person name="Yang B."/>
            <person name="Zhang G."/>
            <person name="Yang H."/>
            <person name="Wang J."/>
            <person name="Spillane C."/>
            <person name="Cook D.R."/>
            <person name="May G.D."/>
            <person name="Xu X."/>
            <person name="Jackson S.A."/>
        </authorList>
    </citation>
    <scope>NUCLEOTIDE SEQUENCE [LARGE SCALE GENOMIC DNA]</scope>
    <source>
        <strain evidence="2">cv. Asha</strain>
    </source>
</reference>
<protein>
    <submittedName>
        <fullName evidence="1">Uncharacterized protein</fullName>
    </submittedName>
</protein>
<name>A0A151TVR9_CAJCA</name>
<evidence type="ECO:0000313" key="2">
    <source>
        <dbReference type="Proteomes" id="UP000075243"/>
    </source>
</evidence>
<keyword evidence="2" id="KW-1185">Reference proteome</keyword>
<organism evidence="1 2">
    <name type="scientific">Cajanus cajan</name>
    <name type="common">Pigeon pea</name>
    <name type="synonym">Cajanus indicus</name>
    <dbReference type="NCBI Taxonomy" id="3821"/>
    <lineage>
        <taxon>Eukaryota</taxon>
        <taxon>Viridiplantae</taxon>
        <taxon>Streptophyta</taxon>
        <taxon>Embryophyta</taxon>
        <taxon>Tracheophyta</taxon>
        <taxon>Spermatophyta</taxon>
        <taxon>Magnoliopsida</taxon>
        <taxon>eudicotyledons</taxon>
        <taxon>Gunneridae</taxon>
        <taxon>Pentapetalae</taxon>
        <taxon>rosids</taxon>
        <taxon>fabids</taxon>
        <taxon>Fabales</taxon>
        <taxon>Fabaceae</taxon>
        <taxon>Papilionoideae</taxon>
        <taxon>50 kb inversion clade</taxon>
        <taxon>NPAAA clade</taxon>
        <taxon>indigoferoid/millettioid clade</taxon>
        <taxon>Phaseoleae</taxon>
        <taxon>Cajanus</taxon>
    </lineage>
</organism>
<dbReference type="Gramene" id="C.cajan_10060.t">
    <property type="protein sequence ID" value="C.cajan_10060.t.cds1"/>
    <property type="gene ID" value="C.cajan_10060"/>
</dbReference>
<dbReference type="AlphaFoldDB" id="A0A151TVR9"/>